<dbReference type="AlphaFoldDB" id="A0AAN6X7J3"/>
<dbReference type="EMBL" id="MU864059">
    <property type="protein sequence ID" value="KAK4194461.1"/>
    <property type="molecule type" value="Genomic_DNA"/>
</dbReference>
<evidence type="ECO:0000256" key="1">
    <source>
        <dbReference type="SAM" id="MobiDB-lite"/>
    </source>
</evidence>
<sequence>MTFFLHRINSSKGSTGSFCGKRNAAFVTLMMTCYCTSVSALLPSIPTCSALIRVRRLQPGCGYISDFTAVTCEHTRRQVPLRAFETFRDFGNNTDRESATMPGPTSFSKGTEKQRSQPPRANPPPPISKREELRLQIEKSWREAVAICRVLDSMLDDPRKRELKKMSGAELKMLIGRNFDKLQNIQGMVNRQRAGVRLEAGQGPHDVTDAYIVLCNCLRELCDDLLSLIKIAVDRKNPVGLRKMTANNIEDCVEIEKL</sequence>
<reference evidence="2" key="2">
    <citation type="submission" date="2023-05" db="EMBL/GenBank/DDBJ databases">
        <authorList>
            <consortium name="Lawrence Berkeley National Laboratory"/>
            <person name="Steindorff A."/>
            <person name="Hensen N."/>
            <person name="Bonometti L."/>
            <person name="Westerberg I."/>
            <person name="Brannstrom I.O."/>
            <person name="Guillou S."/>
            <person name="Cros-Aarteil S."/>
            <person name="Calhoun S."/>
            <person name="Haridas S."/>
            <person name="Kuo A."/>
            <person name="Mondo S."/>
            <person name="Pangilinan J."/>
            <person name="Riley R."/>
            <person name="Labutti K."/>
            <person name="Andreopoulos B."/>
            <person name="Lipzen A."/>
            <person name="Chen C."/>
            <person name="Yanf M."/>
            <person name="Daum C."/>
            <person name="Ng V."/>
            <person name="Clum A."/>
            <person name="Ohm R."/>
            <person name="Martin F."/>
            <person name="Silar P."/>
            <person name="Natvig D."/>
            <person name="Lalanne C."/>
            <person name="Gautier V."/>
            <person name="Ament-Velasquez S.L."/>
            <person name="Kruys A."/>
            <person name="Hutchinson M.I."/>
            <person name="Powell A.J."/>
            <person name="Barry K."/>
            <person name="Miller A.N."/>
            <person name="Grigoriev I.V."/>
            <person name="Debuchy R."/>
            <person name="Gladieux P."/>
            <person name="Thoren M.H."/>
            <person name="Johannesson H."/>
        </authorList>
    </citation>
    <scope>NUCLEOTIDE SEQUENCE</scope>
    <source>
        <strain evidence="2">CBS 315.58</strain>
    </source>
</reference>
<accession>A0AAN6X7J3</accession>
<evidence type="ECO:0000313" key="3">
    <source>
        <dbReference type="Proteomes" id="UP001303160"/>
    </source>
</evidence>
<proteinExistence type="predicted"/>
<evidence type="ECO:0000313" key="2">
    <source>
        <dbReference type="EMBL" id="KAK4194461.1"/>
    </source>
</evidence>
<feature type="region of interest" description="Disordered" evidence="1">
    <location>
        <begin position="92"/>
        <end position="129"/>
    </location>
</feature>
<organism evidence="2 3">
    <name type="scientific">Triangularia verruculosa</name>
    <dbReference type="NCBI Taxonomy" id="2587418"/>
    <lineage>
        <taxon>Eukaryota</taxon>
        <taxon>Fungi</taxon>
        <taxon>Dikarya</taxon>
        <taxon>Ascomycota</taxon>
        <taxon>Pezizomycotina</taxon>
        <taxon>Sordariomycetes</taxon>
        <taxon>Sordariomycetidae</taxon>
        <taxon>Sordariales</taxon>
        <taxon>Podosporaceae</taxon>
        <taxon>Triangularia</taxon>
    </lineage>
</organism>
<name>A0AAN6X7J3_9PEZI</name>
<protein>
    <submittedName>
        <fullName evidence="2">Uncharacterized protein</fullName>
    </submittedName>
</protein>
<comment type="caution">
    <text evidence="2">The sequence shown here is derived from an EMBL/GenBank/DDBJ whole genome shotgun (WGS) entry which is preliminary data.</text>
</comment>
<keyword evidence="3" id="KW-1185">Reference proteome</keyword>
<dbReference type="Proteomes" id="UP001303160">
    <property type="component" value="Unassembled WGS sequence"/>
</dbReference>
<reference evidence="2" key="1">
    <citation type="journal article" date="2023" name="Mol. Phylogenet. Evol.">
        <title>Genome-scale phylogeny and comparative genomics of the fungal order Sordariales.</title>
        <authorList>
            <person name="Hensen N."/>
            <person name="Bonometti L."/>
            <person name="Westerberg I."/>
            <person name="Brannstrom I.O."/>
            <person name="Guillou S."/>
            <person name="Cros-Aarteil S."/>
            <person name="Calhoun S."/>
            <person name="Haridas S."/>
            <person name="Kuo A."/>
            <person name="Mondo S."/>
            <person name="Pangilinan J."/>
            <person name="Riley R."/>
            <person name="LaButti K."/>
            <person name="Andreopoulos B."/>
            <person name="Lipzen A."/>
            <person name="Chen C."/>
            <person name="Yan M."/>
            <person name="Daum C."/>
            <person name="Ng V."/>
            <person name="Clum A."/>
            <person name="Steindorff A."/>
            <person name="Ohm R.A."/>
            <person name="Martin F."/>
            <person name="Silar P."/>
            <person name="Natvig D.O."/>
            <person name="Lalanne C."/>
            <person name="Gautier V."/>
            <person name="Ament-Velasquez S.L."/>
            <person name="Kruys A."/>
            <person name="Hutchinson M.I."/>
            <person name="Powell A.J."/>
            <person name="Barry K."/>
            <person name="Miller A.N."/>
            <person name="Grigoriev I.V."/>
            <person name="Debuchy R."/>
            <person name="Gladieux P."/>
            <person name="Hiltunen Thoren M."/>
            <person name="Johannesson H."/>
        </authorList>
    </citation>
    <scope>NUCLEOTIDE SEQUENCE</scope>
    <source>
        <strain evidence="2">CBS 315.58</strain>
    </source>
</reference>
<gene>
    <name evidence="2" type="ORF">QBC40DRAFT_319452</name>
</gene>